<dbReference type="Pfam" id="PF13476">
    <property type="entry name" value="AAA_23"/>
    <property type="match status" value="1"/>
</dbReference>
<dbReference type="OrthoDB" id="9795626at2"/>
<dbReference type="InterPro" id="IPR027417">
    <property type="entry name" value="P-loop_NTPase"/>
</dbReference>
<evidence type="ECO:0000256" key="1">
    <source>
        <dbReference type="ARBA" id="ARBA00006930"/>
    </source>
</evidence>
<feature type="coiled-coil region" evidence="4">
    <location>
        <begin position="400"/>
        <end position="444"/>
    </location>
</feature>
<reference evidence="6 7" key="1">
    <citation type="journal article" date="2019" name="Int. J. Syst. Evol. Microbiol.">
        <title>Anaerobacillus alkaliphilus sp. nov., a novel alkaliphilic and moderately halophilic bacterium.</title>
        <authorList>
            <person name="Borsodi A.K."/>
            <person name="Aszalos J.M."/>
            <person name="Bihari P."/>
            <person name="Nagy I."/>
            <person name="Schumann P."/>
            <person name="Sproer C."/>
            <person name="Kovacs A.L."/>
            <person name="Boka K."/>
            <person name="Dobosy P."/>
            <person name="Ovari M."/>
            <person name="Szili-Kovacs T."/>
            <person name="Toth E."/>
        </authorList>
    </citation>
    <scope>NUCLEOTIDE SEQUENCE [LARGE SCALE GENOMIC DNA]</scope>
    <source>
        <strain evidence="6 7">B16-10</strain>
    </source>
</reference>
<feature type="coiled-coil region" evidence="4">
    <location>
        <begin position="601"/>
        <end position="635"/>
    </location>
</feature>
<dbReference type="PANTHER" id="PTHR32114">
    <property type="entry name" value="ABC TRANSPORTER ABCH.3"/>
    <property type="match status" value="1"/>
</dbReference>
<dbReference type="PANTHER" id="PTHR32114:SF2">
    <property type="entry name" value="ABC TRANSPORTER ABCH.3"/>
    <property type="match status" value="1"/>
</dbReference>
<evidence type="ECO:0000256" key="2">
    <source>
        <dbReference type="ARBA" id="ARBA00011322"/>
    </source>
</evidence>
<comment type="similarity">
    <text evidence="1">Belongs to the SMC family. SbcC subfamily.</text>
</comment>
<comment type="caution">
    <text evidence="6">The sequence shown here is derived from an EMBL/GenBank/DDBJ whole genome shotgun (WGS) entry which is preliminary data.</text>
</comment>
<dbReference type="InterPro" id="IPR038729">
    <property type="entry name" value="Rad50/SbcC_AAA"/>
</dbReference>
<name>A0A4Q0VWH0_9BACI</name>
<dbReference type="GO" id="GO:0016887">
    <property type="term" value="F:ATP hydrolysis activity"/>
    <property type="evidence" value="ECO:0007669"/>
    <property type="project" value="InterPro"/>
</dbReference>
<feature type="coiled-coil region" evidence="4">
    <location>
        <begin position="335"/>
        <end position="369"/>
    </location>
</feature>
<protein>
    <recommendedName>
        <fullName evidence="3">Nuclease SbcCD subunit C</fullName>
    </recommendedName>
</protein>
<dbReference type="EMBL" id="QOUX01000001">
    <property type="protein sequence ID" value="RXJ04067.1"/>
    <property type="molecule type" value="Genomic_DNA"/>
</dbReference>
<proteinExistence type="inferred from homology"/>
<evidence type="ECO:0000313" key="6">
    <source>
        <dbReference type="EMBL" id="RXJ04067.1"/>
    </source>
</evidence>
<evidence type="ECO:0000259" key="5">
    <source>
        <dbReference type="Pfam" id="PF13476"/>
    </source>
</evidence>
<accession>A0A4Q0VWH0</accession>
<dbReference type="Gene3D" id="3.40.50.300">
    <property type="entry name" value="P-loop containing nucleotide triphosphate hydrolases"/>
    <property type="match status" value="2"/>
</dbReference>
<sequence length="1047" mass="119564">MRPLKLTMQAFGPYATKQEVDFTKLGEKTMFVVSGPTGAGKTTIFDGISFAIYGKASGDDRSGADLRSQFTQDDTLTEVSLVFELRGKRYLIIRSPQQEKRKSRGEGTTTINSKAELYELKEDENQLLASNVREVDEKVDEIMKIDCHQFRQIMMIPQGEFRKLLVSESKDKEKILQKLFHTEHYKGIEDKLRESAAHLRKQVERSMLERKSYIDRIQSQGNEKLGELLQSEHVNIKDLLQELKMVIEEDQGSLTNFASTITSKEELRKLIETEIHHGNSLLEQMELKDQLLELKQKLEARQPDFQKIVEAIQLAEKAAILFQHEERSIEAARQVVTKEQELQNAQNLIESLTTLLKEKQGRLQEEEENASVREAYRQEIGRLQLLEKDILSFLTIEQDVKRLHASLETLKENKGKYESQLTKVEEQQESLGKEKEVINEAKLKKAEVAVQISSEERMLERVTLLLTNKKQLITLENQFSNTEDDRDELEETMTEKNAALESLLDSWNKGQAGLLAQHLGDDHPCPVCGATDHPNKATIHGDMPTEAQIKEARQVVKEVELEKQKIDSLYYEAKSKFETQMDQVIKLADEVSENLPQPLRSASLEELQEHYEDKCQQLNQELKQLEEKIGSALKVDEQIQLLVSQAQKVKELLTKCTDEHESLYTSYIEKRGEYKRLIDTLPEELRNENEYRHQVASQQQRLKKLETAYQEAQTAVAETTRKIASVEGSLSSLQKVVTELKERQKELQQTFQDKLQELGFSSIIDYSEGKLPEIEVKRLAEKVQSYREELRSVTDRYNDLVVRLTNIEKPDLETLNNKLQAVLGEISELQEQRNILYHKVQTNTNIYETIESINKQMASVEEEYKTVGELADIAAGKNTYRITFERFVLASFLDDIIKAANARLNRMTNGRYQLQRKTERSKGNAQSGLELLAFDQYTGGSRHVKTLSGGESFKASLSLALGLADIVQSYSGGVSMETMFIDEGFGTLDPESLENAIETLIDIQSTGRLVGVISHVPELKERIDARFEVASTQSGSVVKYYGDTVSM</sequence>
<evidence type="ECO:0000256" key="3">
    <source>
        <dbReference type="ARBA" id="ARBA00013368"/>
    </source>
</evidence>
<comment type="subunit">
    <text evidence="2">Heterodimer of SbcC and SbcD.</text>
</comment>
<dbReference type="GO" id="GO:0006302">
    <property type="term" value="P:double-strand break repair"/>
    <property type="evidence" value="ECO:0007669"/>
    <property type="project" value="InterPro"/>
</dbReference>
<evidence type="ECO:0000313" key="7">
    <source>
        <dbReference type="Proteomes" id="UP000290649"/>
    </source>
</evidence>
<feature type="coiled-coil region" evidence="4">
    <location>
        <begin position="472"/>
        <end position="506"/>
    </location>
</feature>
<dbReference type="Pfam" id="PF13558">
    <property type="entry name" value="SbcC_Walker_B"/>
    <property type="match status" value="1"/>
</dbReference>
<keyword evidence="7" id="KW-1185">Reference proteome</keyword>
<dbReference type="RefSeq" id="WP_129076414.1">
    <property type="nucleotide sequence ID" value="NZ_QOUX01000001.1"/>
</dbReference>
<gene>
    <name evidence="6" type="ORF">DS745_01370</name>
</gene>
<dbReference type="AlphaFoldDB" id="A0A4Q0VWH0"/>
<feature type="coiled-coil region" evidence="4">
    <location>
        <begin position="688"/>
        <end position="863"/>
    </location>
</feature>
<evidence type="ECO:0000256" key="4">
    <source>
        <dbReference type="SAM" id="Coils"/>
    </source>
</evidence>
<dbReference type="SUPFAM" id="SSF52540">
    <property type="entry name" value="P-loop containing nucleoside triphosphate hydrolases"/>
    <property type="match status" value="1"/>
</dbReference>
<dbReference type="Proteomes" id="UP000290649">
    <property type="component" value="Unassembled WGS sequence"/>
</dbReference>
<feature type="domain" description="Rad50/SbcC-type AAA" evidence="5">
    <location>
        <begin position="5"/>
        <end position="248"/>
    </location>
</feature>
<keyword evidence="4" id="KW-0175">Coiled coil</keyword>
<organism evidence="6 7">
    <name type="scientific">Anaerobacillus alkaliphilus</name>
    <dbReference type="NCBI Taxonomy" id="1548597"/>
    <lineage>
        <taxon>Bacteria</taxon>
        <taxon>Bacillati</taxon>
        <taxon>Bacillota</taxon>
        <taxon>Bacilli</taxon>
        <taxon>Bacillales</taxon>
        <taxon>Bacillaceae</taxon>
        <taxon>Anaerobacillus</taxon>
    </lineage>
</organism>